<dbReference type="Pfam" id="PF00632">
    <property type="entry name" value="HECT"/>
    <property type="match status" value="1"/>
</dbReference>
<dbReference type="eggNOG" id="KOG0941">
    <property type="taxonomic scope" value="Eukaryota"/>
</dbReference>
<evidence type="ECO:0000256" key="4">
    <source>
        <dbReference type="ARBA" id="ARBA00022786"/>
    </source>
</evidence>
<evidence type="ECO:0000256" key="2">
    <source>
        <dbReference type="ARBA" id="ARBA00012485"/>
    </source>
</evidence>
<dbReference type="InterPro" id="IPR044611">
    <property type="entry name" value="E3A/B/C-like"/>
</dbReference>
<sequence length="175" mass="20803">MLFFTIFQKWPITPYLILRVRRECIIDDNLRQVSNNEIDLKKRLKIEFIGENGIDIDGLRKKCIILDKSIMINILEMFTWSEKVNYYWFNPTSFESLVQYYLVGVILGLAIYNSTILDVYFPLACYKKLLDILYELDDLKNFRPGLIEGFQYLLAFDDNVEDIFCRDFVGEYEAL</sequence>
<dbReference type="GeneID" id="19894253"/>
<dbReference type="GO" id="GO:0000209">
    <property type="term" value="P:protein polyubiquitination"/>
    <property type="evidence" value="ECO:0007669"/>
    <property type="project" value="InterPro"/>
</dbReference>
<evidence type="ECO:0000256" key="1">
    <source>
        <dbReference type="ARBA" id="ARBA00000885"/>
    </source>
</evidence>
<dbReference type="Proteomes" id="UP000011958">
    <property type="component" value="Unassembled WGS sequence"/>
</dbReference>
<comment type="catalytic activity">
    <reaction evidence="1">
        <text>S-ubiquitinyl-[E2 ubiquitin-conjugating enzyme]-L-cysteine + [acceptor protein]-L-lysine = [E2 ubiquitin-conjugating enzyme]-L-cysteine + N(6)-ubiquitinyl-[acceptor protein]-L-lysine.</text>
        <dbReference type="EC" id="2.3.2.26"/>
    </reaction>
</comment>
<dbReference type="PANTHER" id="PTHR45700">
    <property type="entry name" value="UBIQUITIN-PROTEIN LIGASE E3C"/>
    <property type="match status" value="1"/>
</dbReference>
<protein>
    <recommendedName>
        <fullName evidence="2">HECT-type E3 ubiquitin transferase</fullName>
        <ecNumber evidence="2">2.3.2.26</ecNumber>
    </recommendedName>
</protein>
<keyword evidence="3" id="KW-0808">Transferase</keyword>
<evidence type="ECO:0000256" key="5">
    <source>
        <dbReference type="PROSITE-ProRule" id="PRU00104"/>
    </source>
</evidence>
<comment type="caution">
    <text evidence="5">Lacks conserved residue(s) required for the propagation of feature annotation.</text>
</comment>
<dbReference type="RefSeq" id="XP_007872448.1">
    <property type="nucleotide sequence ID" value="XM_007874257.1"/>
</dbReference>
<comment type="caution">
    <text evidence="7">The sequence shown here is derived from an EMBL/GenBank/DDBJ whole genome shotgun (WGS) entry which is preliminary data.</text>
</comment>
<dbReference type="EMBL" id="AFWA02000001">
    <property type="protein sequence ID" value="EMR11547.1"/>
    <property type="molecule type" value="Genomic_DNA"/>
</dbReference>
<gene>
    <name evidence="7" type="ORF">PNEG_00555</name>
</gene>
<dbReference type="Gene3D" id="3.90.1750.10">
    <property type="entry name" value="Hect, E3 ligase catalytic domains"/>
    <property type="match status" value="1"/>
</dbReference>
<dbReference type="VEuPathDB" id="FungiDB:PNEG_00555"/>
<organism evidence="7 8">
    <name type="scientific">Pneumocystis murina (strain B123)</name>
    <name type="common">Mouse pneumocystis pneumonia agent</name>
    <name type="synonym">Pneumocystis carinii f. sp. muris</name>
    <dbReference type="NCBI Taxonomy" id="1069680"/>
    <lineage>
        <taxon>Eukaryota</taxon>
        <taxon>Fungi</taxon>
        <taxon>Dikarya</taxon>
        <taxon>Ascomycota</taxon>
        <taxon>Taphrinomycotina</taxon>
        <taxon>Pneumocystomycetes</taxon>
        <taxon>Pneumocystaceae</taxon>
        <taxon>Pneumocystis</taxon>
    </lineage>
</organism>
<dbReference type="InterPro" id="IPR000569">
    <property type="entry name" value="HECT_dom"/>
</dbReference>
<keyword evidence="8" id="KW-1185">Reference proteome</keyword>
<feature type="domain" description="HECT" evidence="6">
    <location>
        <begin position="36"/>
        <end position="157"/>
    </location>
</feature>
<dbReference type="HOGENOM" id="CLU_1533197_0_0_1"/>
<dbReference type="PANTHER" id="PTHR45700:SF8">
    <property type="entry name" value="HECT-TYPE E3 UBIQUITIN TRANSFERASE"/>
    <property type="match status" value="1"/>
</dbReference>
<evidence type="ECO:0000313" key="7">
    <source>
        <dbReference type="EMBL" id="EMR11547.1"/>
    </source>
</evidence>
<accession>M7NW66</accession>
<evidence type="ECO:0000256" key="3">
    <source>
        <dbReference type="ARBA" id="ARBA00022679"/>
    </source>
</evidence>
<dbReference type="PROSITE" id="PS50237">
    <property type="entry name" value="HECT"/>
    <property type="match status" value="1"/>
</dbReference>
<evidence type="ECO:0000313" key="8">
    <source>
        <dbReference type="Proteomes" id="UP000011958"/>
    </source>
</evidence>
<dbReference type="EC" id="2.3.2.26" evidence="2"/>
<evidence type="ECO:0000259" key="6">
    <source>
        <dbReference type="PROSITE" id="PS50237"/>
    </source>
</evidence>
<dbReference type="SUPFAM" id="SSF56204">
    <property type="entry name" value="Hect, E3 ligase catalytic domain"/>
    <property type="match status" value="1"/>
</dbReference>
<dbReference type="Gene3D" id="3.30.2160.10">
    <property type="entry name" value="Hect, E3 ligase catalytic domain"/>
    <property type="match status" value="1"/>
</dbReference>
<dbReference type="AlphaFoldDB" id="M7NW66"/>
<dbReference type="GO" id="GO:0061630">
    <property type="term" value="F:ubiquitin protein ligase activity"/>
    <property type="evidence" value="ECO:0007669"/>
    <property type="project" value="UniProtKB-EC"/>
</dbReference>
<dbReference type="STRING" id="1069680.M7NW66"/>
<dbReference type="InterPro" id="IPR035983">
    <property type="entry name" value="Hect_E3_ubiquitin_ligase"/>
</dbReference>
<name>M7NW66_PNEMU</name>
<proteinExistence type="predicted"/>
<reference evidence="8" key="1">
    <citation type="journal article" date="2016" name="Nat. Commun.">
        <title>Genome analysis of three Pneumocystis species reveals adaptation mechanisms to life exclusively in mammalian hosts.</title>
        <authorList>
            <person name="Ma L."/>
            <person name="Chen Z."/>
            <person name="Huang D.W."/>
            <person name="Kutty G."/>
            <person name="Ishihara M."/>
            <person name="Wang H."/>
            <person name="Abouelleil A."/>
            <person name="Bishop L."/>
            <person name="Davey E."/>
            <person name="Deng R."/>
            <person name="Deng X."/>
            <person name="Fan L."/>
            <person name="Fantoni G."/>
            <person name="Fitzgerald M."/>
            <person name="Gogineni E."/>
            <person name="Goldberg J.M."/>
            <person name="Handley G."/>
            <person name="Hu X."/>
            <person name="Huber C."/>
            <person name="Jiao X."/>
            <person name="Jones K."/>
            <person name="Levin J.Z."/>
            <person name="Liu Y."/>
            <person name="Macdonald P."/>
            <person name="Melnikov A."/>
            <person name="Raley C."/>
            <person name="Sassi M."/>
            <person name="Sherman B.T."/>
            <person name="Song X."/>
            <person name="Sykes S."/>
            <person name="Tran B."/>
            <person name="Walsh L."/>
            <person name="Xia Y."/>
            <person name="Yang J."/>
            <person name="Young S."/>
            <person name="Zeng Q."/>
            <person name="Zheng X."/>
            <person name="Stephens R."/>
            <person name="Nusbaum C."/>
            <person name="Birren B.W."/>
            <person name="Azadi P."/>
            <person name="Lempicki R.A."/>
            <person name="Cuomo C.A."/>
            <person name="Kovacs J.A."/>
        </authorList>
    </citation>
    <scope>NUCLEOTIDE SEQUENCE [LARGE SCALE GENOMIC DNA]</scope>
    <source>
        <strain evidence="8">B123</strain>
    </source>
</reference>
<dbReference type="OrthoDB" id="8068875at2759"/>
<keyword evidence="4 5" id="KW-0833">Ubl conjugation pathway</keyword>
<dbReference type="OMA" id="MHSSANH"/>